<dbReference type="AlphaFoldDB" id="A0A1U7GSU6"/>
<dbReference type="EMBL" id="MRCA01000030">
    <property type="protein sequence ID" value="OKH10823.1"/>
    <property type="molecule type" value="Genomic_DNA"/>
</dbReference>
<gene>
    <name evidence="2" type="ORF">NIES592_23895</name>
</gene>
<reference evidence="2 3" key="1">
    <citation type="submission" date="2016-11" db="EMBL/GenBank/DDBJ databases">
        <title>Draft Genome Sequences of Nine Cyanobacterial Strains from Diverse Habitats.</title>
        <authorList>
            <person name="Zhu T."/>
            <person name="Hou S."/>
            <person name="Lu X."/>
            <person name="Hess W.R."/>
        </authorList>
    </citation>
    <scope>NUCLEOTIDE SEQUENCE [LARGE SCALE GENOMIC DNA]</scope>
    <source>
        <strain evidence="2 3">NIES-592</strain>
    </source>
</reference>
<comment type="caution">
    <text evidence="2">The sequence shown here is derived from an EMBL/GenBank/DDBJ whole genome shotgun (WGS) entry which is preliminary data.</text>
</comment>
<feature type="region of interest" description="Disordered" evidence="1">
    <location>
        <begin position="32"/>
        <end position="54"/>
    </location>
</feature>
<evidence type="ECO:0000313" key="3">
    <source>
        <dbReference type="Proteomes" id="UP000186391"/>
    </source>
</evidence>
<evidence type="ECO:0000313" key="2">
    <source>
        <dbReference type="EMBL" id="OKH10823.1"/>
    </source>
</evidence>
<proteinExistence type="predicted"/>
<evidence type="ECO:0000256" key="1">
    <source>
        <dbReference type="SAM" id="MobiDB-lite"/>
    </source>
</evidence>
<keyword evidence="3" id="KW-1185">Reference proteome</keyword>
<organism evidence="2 3">
    <name type="scientific">Fischerella major NIES-592</name>
    <dbReference type="NCBI Taxonomy" id="210994"/>
    <lineage>
        <taxon>Bacteria</taxon>
        <taxon>Bacillati</taxon>
        <taxon>Cyanobacteriota</taxon>
        <taxon>Cyanophyceae</taxon>
        <taxon>Nostocales</taxon>
        <taxon>Hapalosiphonaceae</taxon>
        <taxon>Fischerella</taxon>
    </lineage>
</organism>
<accession>A0A1U7GSU6</accession>
<name>A0A1U7GSU6_9CYAN</name>
<dbReference type="Proteomes" id="UP000186391">
    <property type="component" value="Unassembled WGS sequence"/>
</dbReference>
<protein>
    <submittedName>
        <fullName evidence="2">Uncharacterized protein</fullName>
    </submittedName>
</protein>
<sequence length="89" mass="10054">MGRRSPQKTKVEISKFLNESRALTRVYLLARASSSSHGEGEEPPPPPAHWGGMVGATEERRGQAKILTIYLDRADPRPTKKQLINLYFY</sequence>